<dbReference type="RefSeq" id="WP_096161767.1">
    <property type="nucleotide sequence ID" value="NZ_NRGP01000004.1"/>
</dbReference>
<name>A0A2H1I986_BREAU</name>
<evidence type="ECO:0000313" key="6">
    <source>
        <dbReference type="Proteomes" id="UP000234525"/>
    </source>
</evidence>
<evidence type="ECO:0000313" key="4">
    <source>
        <dbReference type="EMBL" id="SMX71745.1"/>
    </source>
</evidence>
<evidence type="ECO:0000313" key="5">
    <source>
        <dbReference type="Proteomes" id="UP000217564"/>
    </source>
</evidence>
<keyword evidence="6" id="KW-1185">Reference proteome</keyword>
<dbReference type="AlphaFoldDB" id="A0A2H1I986"/>
<evidence type="ECO:0000313" key="7">
    <source>
        <dbReference type="Proteomes" id="UP000282731"/>
    </source>
</evidence>
<sequence length="91" mass="9428">MTGLSSILQRLEFQGSVTLPGRPSEALSRWRRKRSIAIGISFAAAGAGVVLIIIGAIVRDVGFWSLSIIVGALLGVLGLFVGVILVGVGLL</sequence>
<proteinExistence type="predicted"/>
<dbReference type="EMBL" id="CP025334">
    <property type="protein sequence ID" value="AZT97882.1"/>
    <property type="molecule type" value="Genomic_DNA"/>
</dbReference>
<reference evidence="4" key="2">
    <citation type="submission" date="2017-03" db="EMBL/GenBank/DDBJ databases">
        <authorList>
            <person name="Afonso C.L."/>
            <person name="Miller P.J."/>
            <person name="Scott M.A."/>
            <person name="Spackman E."/>
            <person name="Goraichik I."/>
            <person name="Dimitrov K.M."/>
            <person name="Suarez D.L."/>
            <person name="Swayne D.E."/>
        </authorList>
    </citation>
    <scope>NUCLEOTIDE SEQUENCE [LARGE SCALE GENOMIC DNA]</scope>
    <source>
        <strain evidence="4">ATCC 9175</strain>
    </source>
</reference>
<dbReference type="Proteomes" id="UP000282731">
    <property type="component" value="Chromosome"/>
</dbReference>
<dbReference type="Proteomes" id="UP000217564">
    <property type="component" value="Unassembled WGS sequence"/>
</dbReference>
<organism evidence="4 6">
    <name type="scientific">Brevibacterium aurantiacum</name>
    <dbReference type="NCBI Taxonomy" id="273384"/>
    <lineage>
        <taxon>Bacteria</taxon>
        <taxon>Bacillati</taxon>
        <taxon>Actinomycetota</taxon>
        <taxon>Actinomycetes</taxon>
        <taxon>Micrococcales</taxon>
        <taxon>Brevibacteriaceae</taxon>
        <taxon>Brevibacterium</taxon>
    </lineage>
</organism>
<reference evidence="2 7" key="4">
    <citation type="submission" date="2017-12" db="EMBL/GenBank/DDBJ databases">
        <authorList>
            <person name="Levesque S."/>
        </authorList>
    </citation>
    <scope>NUCLEOTIDE SEQUENCE [LARGE SCALE GENOMIC DNA]</scope>
    <source>
        <strain evidence="2 7">SMQ-1420</strain>
    </source>
</reference>
<keyword evidence="1" id="KW-1133">Transmembrane helix</keyword>
<gene>
    <name evidence="4" type="ORF">BAUR9175_01063</name>
    <name evidence="3" type="ORF">CIK64_03620</name>
    <name evidence="2" type="ORF">CXR27_13405</name>
</gene>
<reference evidence="2 7" key="5">
    <citation type="submission" date="2019-01" db="EMBL/GenBank/DDBJ databases">
        <title>Comparative genomic analysis of Brevibacterium aurantiacum sheds light on its evolution and its adaptation to smear-ripened cheeses.</title>
        <authorList>
            <person name="Moineau S."/>
        </authorList>
    </citation>
    <scope>NUCLEOTIDE SEQUENCE [LARGE SCALE GENOMIC DNA]</scope>
    <source>
        <strain evidence="2 7">SMQ-1420</strain>
    </source>
</reference>
<keyword evidence="1" id="KW-0472">Membrane</keyword>
<protein>
    <submittedName>
        <fullName evidence="4">Uncharacterized protein</fullName>
    </submittedName>
</protein>
<dbReference type="EMBL" id="FXZB01000006">
    <property type="protein sequence ID" value="SMX71745.1"/>
    <property type="molecule type" value="Genomic_DNA"/>
</dbReference>
<evidence type="ECO:0000313" key="3">
    <source>
        <dbReference type="EMBL" id="PCC47954.1"/>
    </source>
</evidence>
<reference evidence="6" key="3">
    <citation type="submission" date="2017-03" db="EMBL/GenBank/DDBJ databases">
        <authorList>
            <person name="Monnet C."/>
        </authorList>
    </citation>
    <scope>NUCLEOTIDE SEQUENCE [LARGE SCALE GENOMIC DNA]</scope>
    <source>
        <strain evidence="6">ATCC 9175</strain>
    </source>
</reference>
<feature type="transmembrane region" description="Helical" evidence="1">
    <location>
        <begin position="36"/>
        <end position="58"/>
    </location>
</feature>
<evidence type="ECO:0000256" key="1">
    <source>
        <dbReference type="SAM" id="Phobius"/>
    </source>
</evidence>
<feature type="transmembrane region" description="Helical" evidence="1">
    <location>
        <begin position="64"/>
        <end position="90"/>
    </location>
</feature>
<accession>A0A2A3Z8U7</accession>
<accession>A0A2H1I986</accession>
<evidence type="ECO:0000313" key="2">
    <source>
        <dbReference type="EMBL" id="AZT97882.1"/>
    </source>
</evidence>
<keyword evidence="1" id="KW-0812">Transmembrane</keyword>
<dbReference type="EMBL" id="NRGP01000004">
    <property type="protein sequence ID" value="PCC47954.1"/>
    <property type="molecule type" value="Genomic_DNA"/>
</dbReference>
<dbReference type="Proteomes" id="UP000234525">
    <property type="component" value="Unassembled WGS sequence"/>
</dbReference>
<reference evidence="3 5" key="1">
    <citation type="journal article" date="2017" name="Elife">
        <title>Extensive horizontal gene transfer in cheese-associated bacteria.</title>
        <authorList>
            <person name="Bonham K.S."/>
            <person name="Wolfe B.E."/>
            <person name="Dutton R.J."/>
        </authorList>
    </citation>
    <scope>NUCLEOTIDE SEQUENCE [LARGE SCALE GENOMIC DNA]</scope>
    <source>
        <strain evidence="3 5">947_7</strain>
    </source>
</reference>